<keyword evidence="1" id="KW-0472">Membrane</keyword>
<dbReference type="RefSeq" id="WP_191022328.1">
    <property type="nucleotide sequence ID" value="NZ_JABBXD010000001.1"/>
</dbReference>
<feature type="signal peptide" evidence="2">
    <location>
        <begin position="1"/>
        <end position="25"/>
    </location>
</feature>
<reference evidence="3 4" key="1">
    <citation type="submission" date="2020-04" db="EMBL/GenBank/DDBJ databases">
        <title>Salinimonas sp. HHU 13199.</title>
        <authorList>
            <person name="Cui X."/>
            <person name="Zhang D."/>
        </authorList>
    </citation>
    <scope>NUCLEOTIDE SEQUENCE [LARGE SCALE GENOMIC DNA]</scope>
    <source>
        <strain evidence="3 4">HHU 13199</strain>
    </source>
</reference>
<gene>
    <name evidence="3" type="ORF">HHX48_03775</name>
</gene>
<feature type="chain" id="PRO_5045754384" description="PEP-CTERM protein-sorting domain-containing protein" evidence="2">
    <location>
        <begin position="26"/>
        <end position="203"/>
    </location>
</feature>
<evidence type="ECO:0000313" key="4">
    <source>
        <dbReference type="Proteomes" id="UP000624419"/>
    </source>
</evidence>
<dbReference type="Proteomes" id="UP000624419">
    <property type="component" value="Unassembled WGS sequence"/>
</dbReference>
<evidence type="ECO:0000313" key="3">
    <source>
        <dbReference type="EMBL" id="MBD3584854.1"/>
    </source>
</evidence>
<accession>A0ABR8LLC9</accession>
<keyword evidence="4" id="KW-1185">Reference proteome</keyword>
<feature type="transmembrane region" description="Helical" evidence="1">
    <location>
        <begin position="176"/>
        <end position="198"/>
    </location>
</feature>
<evidence type="ECO:0000256" key="1">
    <source>
        <dbReference type="SAM" id="Phobius"/>
    </source>
</evidence>
<evidence type="ECO:0000256" key="2">
    <source>
        <dbReference type="SAM" id="SignalP"/>
    </source>
</evidence>
<keyword evidence="1" id="KW-0812">Transmembrane</keyword>
<evidence type="ECO:0008006" key="5">
    <source>
        <dbReference type="Google" id="ProtNLM"/>
    </source>
</evidence>
<proteinExistence type="predicted"/>
<dbReference type="EMBL" id="JABBXD010000001">
    <property type="protein sequence ID" value="MBD3584854.1"/>
    <property type="molecule type" value="Genomic_DNA"/>
</dbReference>
<sequence length="203" mass="21913">MNTGIRQLIWGAGLLLGLSTQTASADLINTDFSSGFSGWRAEIISFNYPSGMDSSETGNIFNQFSDNFSLSDNGVTLTTSSDAMNDYWSVSMFQEVMLSEDIQTLSLNLQASVTDAATDLFYVQLRDLSTNDAIDLTAGGQFDISLWAGQWVSLEFGVMDFDFIPADSITVSDISLSYASVPAPATGVLLMVGALAALRRKTY</sequence>
<comment type="caution">
    <text evidence="3">The sequence shown here is derived from an EMBL/GenBank/DDBJ whole genome shotgun (WGS) entry which is preliminary data.</text>
</comment>
<keyword evidence="1" id="KW-1133">Transmembrane helix</keyword>
<name>A0ABR8LLC9_9ALTE</name>
<protein>
    <recommendedName>
        <fullName evidence="5">PEP-CTERM protein-sorting domain-containing protein</fullName>
    </recommendedName>
</protein>
<organism evidence="3 4">
    <name type="scientific">Salinimonas profundi</name>
    <dbReference type="NCBI Taxonomy" id="2729140"/>
    <lineage>
        <taxon>Bacteria</taxon>
        <taxon>Pseudomonadati</taxon>
        <taxon>Pseudomonadota</taxon>
        <taxon>Gammaproteobacteria</taxon>
        <taxon>Alteromonadales</taxon>
        <taxon>Alteromonadaceae</taxon>
        <taxon>Alteromonas/Salinimonas group</taxon>
        <taxon>Salinimonas</taxon>
    </lineage>
</organism>
<keyword evidence="2" id="KW-0732">Signal</keyword>